<dbReference type="EMBL" id="DS113215">
    <property type="protein sequence ID" value="EAY18809.1"/>
    <property type="molecule type" value="Genomic_DNA"/>
</dbReference>
<reference evidence="3" key="2">
    <citation type="journal article" date="2007" name="Science">
        <title>Draft genome sequence of the sexually transmitted pathogen Trichomonas vaginalis.</title>
        <authorList>
            <person name="Carlton J.M."/>
            <person name="Hirt R.P."/>
            <person name="Silva J.C."/>
            <person name="Delcher A.L."/>
            <person name="Schatz M."/>
            <person name="Zhao Q."/>
            <person name="Wortman J.R."/>
            <person name="Bidwell S.L."/>
            <person name="Alsmark U.C.M."/>
            <person name="Besteiro S."/>
            <person name="Sicheritz-Ponten T."/>
            <person name="Noel C.J."/>
            <person name="Dacks J.B."/>
            <person name="Foster P.G."/>
            <person name="Simillion C."/>
            <person name="Van de Peer Y."/>
            <person name="Miranda-Saavedra D."/>
            <person name="Barton G.J."/>
            <person name="Westrop G.D."/>
            <person name="Mueller S."/>
            <person name="Dessi D."/>
            <person name="Fiori P.L."/>
            <person name="Ren Q."/>
            <person name="Paulsen I."/>
            <person name="Zhang H."/>
            <person name="Bastida-Corcuera F.D."/>
            <person name="Simoes-Barbosa A."/>
            <person name="Brown M.T."/>
            <person name="Hayes R.D."/>
            <person name="Mukherjee M."/>
            <person name="Okumura C.Y."/>
            <person name="Schneider R."/>
            <person name="Smith A.J."/>
            <person name="Vanacova S."/>
            <person name="Villalvazo M."/>
            <person name="Haas B.J."/>
            <person name="Pertea M."/>
            <person name="Feldblyum T.V."/>
            <person name="Utterback T.R."/>
            <person name="Shu C.L."/>
            <person name="Osoegawa K."/>
            <person name="de Jong P.J."/>
            <person name="Hrdy I."/>
            <person name="Horvathova L."/>
            <person name="Zubacova Z."/>
            <person name="Dolezal P."/>
            <person name="Malik S.B."/>
            <person name="Logsdon J.M. Jr."/>
            <person name="Henze K."/>
            <person name="Gupta A."/>
            <person name="Wang C.C."/>
            <person name="Dunne R.L."/>
            <person name="Upcroft J.A."/>
            <person name="Upcroft P."/>
            <person name="White O."/>
            <person name="Salzberg S.L."/>
            <person name="Tang P."/>
            <person name="Chiu C.-H."/>
            <person name="Lee Y.-S."/>
            <person name="Embley T.M."/>
            <person name="Coombs G.H."/>
            <person name="Mottram J.C."/>
            <person name="Tachezy J."/>
            <person name="Fraser-Liggett C.M."/>
            <person name="Johnson P.J."/>
        </authorList>
    </citation>
    <scope>NUCLEOTIDE SEQUENCE [LARGE SCALE GENOMIC DNA]</scope>
    <source>
        <strain evidence="3">G3</strain>
    </source>
</reference>
<accession>A2DLJ1</accession>
<feature type="coiled-coil region" evidence="1">
    <location>
        <begin position="131"/>
        <end position="165"/>
    </location>
</feature>
<dbReference type="VEuPathDB" id="TrichDB:TVAGG3_0013220"/>
<reference evidence="3" key="1">
    <citation type="submission" date="2006-10" db="EMBL/GenBank/DDBJ databases">
        <authorList>
            <person name="Amadeo P."/>
            <person name="Zhao Q."/>
            <person name="Wortman J."/>
            <person name="Fraser-Liggett C."/>
            <person name="Carlton J."/>
        </authorList>
    </citation>
    <scope>NUCLEOTIDE SEQUENCE</scope>
    <source>
        <strain evidence="3">G3</strain>
    </source>
</reference>
<dbReference type="KEGG" id="tva:5464323"/>
<dbReference type="AlphaFoldDB" id="A2DLJ1"/>
<dbReference type="InParanoid" id="A2DLJ1"/>
<protein>
    <submittedName>
        <fullName evidence="3">Uncharacterized protein</fullName>
    </submittedName>
</protein>
<dbReference type="VEuPathDB" id="TrichDB:TVAG_268420"/>
<gene>
    <name evidence="3" type="ORF">TVAG_268420</name>
</gene>
<name>A2DLJ1_TRIV3</name>
<feature type="region of interest" description="Disordered" evidence="2">
    <location>
        <begin position="1"/>
        <end position="23"/>
    </location>
</feature>
<evidence type="ECO:0000256" key="2">
    <source>
        <dbReference type="SAM" id="MobiDB-lite"/>
    </source>
</evidence>
<organism evidence="3 4">
    <name type="scientific">Trichomonas vaginalis (strain ATCC PRA-98 / G3)</name>
    <dbReference type="NCBI Taxonomy" id="412133"/>
    <lineage>
        <taxon>Eukaryota</taxon>
        <taxon>Metamonada</taxon>
        <taxon>Parabasalia</taxon>
        <taxon>Trichomonadida</taxon>
        <taxon>Trichomonadidae</taxon>
        <taxon>Trichomonas</taxon>
    </lineage>
</organism>
<keyword evidence="1" id="KW-0175">Coiled coil</keyword>
<evidence type="ECO:0000313" key="4">
    <source>
        <dbReference type="Proteomes" id="UP000001542"/>
    </source>
</evidence>
<sequence>MLTLKDLESSSSNDDMKSVLDGRENLQALRKEKQKLNQKIQSLENDLEVARRAKEVSEAAAVRLLRKLRELFGNSFENDQLVDKIVELQGRVQKSKSIVDDLTIQINIKQKQNQTDLLSSKLKANTIETEKSNILDEIQSIQSNIDQLQQKIVESKDSYEKFKEKYDSVLKMKQQSPKLNIYPTSDILKWIEENSDESFNKICKKYAKIFGIDYQNPDVLANDIENAFANLNKIKASSKTIHSDLSKAVQEIIQKREQTRLKHKEMENIYISKKHEFSSFSQDSSKELVTSIEQYNKTKKRKLKHISIITETISKASLLSEIKVDMHDEFSGICRTCIEFSNEAKQLIKELSYKEDNINFEIIQQKINSVKQQNNLLIQRLQIEKI</sequence>
<evidence type="ECO:0000313" key="3">
    <source>
        <dbReference type="EMBL" id="EAY18809.1"/>
    </source>
</evidence>
<dbReference type="Proteomes" id="UP000001542">
    <property type="component" value="Unassembled WGS sequence"/>
</dbReference>
<dbReference type="RefSeq" id="XP_001579795.1">
    <property type="nucleotide sequence ID" value="XM_001579745.1"/>
</dbReference>
<proteinExistence type="predicted"/>
<dbReference type="SMR" id="A2DLJ1"/>
<keyword evidence="4" id="KW-1185">Reference proteome</keyword>
<evidence type="ECO:0000256" key="1">
    <source>
        <dbReference type="SAM" id="Coils"/>
    </source>
</evidence>